<organism evidence="1 2">
    <name type="scientific">Coccomyxa viridis</name>
    <dbReference type="NCBI Taxonomy" id="1274662"/>
    <lineage>
        <taxon>Eukaryota</taxon>
        <taxon>Viridiplantae</taxon>
        <taxon>Chlorophyta</taxon>
        <taxon>core chlorophytes</taxon>
        <taxon>Trebouxiophyceae</taxon>
        <taxon>Trebouxiophyceae incertae sedis</taxon>
        <taxon>Coccomyxaceae</taxon>
        <taxon>Coccomyxa</taxon>
    </lineage>
</organism>
<dbReference type="PANTHER" id="PTHR31446">
    <property type="entry name" value="ACID PHOSPHATASE/VANADIUM-DEPENDENT HALOPEROXIDASE-RELATED PROTEIN"/>
    <property type="match status" value="1"/>
</dbReference>
<evidence type="ECO:0000313" key="1">
    <source>
        <dbReference type="EMBL" id="CAL5218899.1"/>
    </source>
</evidence>
<dbReference type="InterPro" id="IPR003832">
    <property type="entry name" value="DUF212"/>
</dbReference>
<dbReference type="Proteomes" id="UP001497392">
    <property type="component" value="Unassembled WGS sequence"/>
</dbReference>
<reference evidence="1 2" key="1">
    <citation type="submission" date="2024-06" db="EMBL/GenBank/DDBJ databases">
        <authorList>
            <person name="Kraege A."/>
            <person name="Thomma B."/>
        </authorList>
    </citation>
    <scope>NUCLEOTIDE SEQUENCE [LARGE SCALE GENOMIC DNA]</scope>
</reference>
<dbReference type="EMBL" id="CAXHTA020000001">
    <property type="protein sequence ID" value="CAL5218899.1"/>
    <property type="molecule type" value="Genomic_DNA"/>
</dbReference>
<dbReference type="PANTHER" id="PTHR31446:SF29">
    <property type="entry name" value="ACID PHOSPHATASE_VANADIUM-DEPENDENT HALOPEROXIDASE-RELATED PROTEIN"/>
    <property type="match status" value="1"/>
</dbReference>
<name>A0ABP1FK75_9CHLO</name>
<keyword evidence="2" id="KW-1185">Reference proteome</keyword>
<proteinExistence type="predicted"/>
<dbReference type="Pfam" id="PF02681">
    <property type="entry name" value="DUF212"/>
    <property type="match status" value="1"/>
</dbReference>
<gene>
    <name evidence="1" type="primary">g641</name>
    <name evidence="1" type="ORF">VP750_LOCUS558</name>
</gene>
<accession>A0ABP1FK75</accession>
<comment type="caution">
    <text evidence="1">The sequence shown here is derived from an EMBL/GenBank/DDBJ whole genome shotgun (WGS) entry which is preliminary data.</text>
</comment>
<sequence length="236" mass="25519">MVVMLRPFLTYADLNGPSASGSQPDVPLSQSALRAWKTRPLLRTILRKCKPLRKLSSRDILQKGSPHALACAAVLLMPQLNGHSAFDLFTRNYVFKAGFWAWLLAQTLKIFTKRIKQGVWDIRAVVDSGGMPSSHSALCTAVTTAVGLEFGLASSLFAVALCFTLITMYDAAGVRYHSGKQAEVLNILLKDVVEGHPVSEQRLKEVLGHTPLQVCCGAILGVCIGLITPVPPAVVL</sequence>
<evidence type="ECO:0000313" key="2">
    <source>
        <dbReference type="Proteomes" id="UP001497392"/>
    </source>
</evidence>
<protein>
    <submittedName>
        <fullName evidence="1">G641 protein</fullName>
    </submittedName>
</protein>